<reference evidence="3" key="2">
    <citation type="submission" date="2021-04" db="EMBL/GenBank/DDBJ databases">
        <authorList>
            <person name="Gilroy R."/>
        </authorList>
    </citation>
    <scope>NUCLEOTIDE SEQUENCE</scope>
    <source>
        <strain evidence="3">ChiHecec2B26-446</strain>
    </source>
</reference>
<comment type="caution">
    <text evidence="3">The sequence shown here is derived from an EMBL/GenBank/DDBJ whole genome shotgun (WGS) entry which is preliminary data.</text>
</comment>
<feature type="region of interest" description="Disordered" evidence="1">
    <location>
        <begin position="100"/>
        <end position="128"/>
    </location>
</feature>
<evidence type="ECO:0000313" key="3">
    <source>
        <dbReference type="EMBL" id="HIW00353.1"/>
    </source>
</evidence>
<keyword evidence="2" id="KW-0812">Transmembrane</keyword>
<organism evidence="3 4">
    <name type="scientific">Candidatus Desulfovibrio intestinipullorum</name>
    <dbReference type="NCBI Taxonomy" id="2838536"/>
    <lineage>
        <taxon>Bacteria</taxon>
        <taxon>Pseudomonadati</taxon>
        <taxon>Thermodesulfobacteriota</taxon>
        <taxon>Desulfovibrionia</taxon>
        <taxon>Desulfovibrionales</taxon>
        <taxon>Desulfovibrionaceae</taxon>
        <taxon>Desulfovibrio</taxon>
    </lineage>
</organism>
<name>A0A9D1PW13_9BACT</name>
<gene>
    <name evidence="3" type="ORF">H9894_04110</name>
</gene>
<dbReference type="Proteomes" id="UP000886752">
    <property type="component" value="Unassembled WGS sequence"/>
</dbReference>
<accession>A0A9D1PW13</accession>
<reference evidence="3" key="1">
    <citation type="journal article" date="2021" name="PeerJ">
        <title>Extensive microbial diversity within the chicken gut microbiome revealed by metagenomics and culture.</title>
        <authorList>
            <person name="Gilroy R."/>
            <person name="Ravi A."/>
            <person name="Getino M."/>
            <person name="Pursley I."/>
            <person name="Horton D.L."/>
            <person name="Alikhan N.F."/>
            <person name="Baker D."/>
            <person name="Gharbi K."/>
            <person name="Hall N."/>
            <person name="Watson M."/>
            <person name="Adriaenssens E.M."/>
            <person name="Foster-Nyarko E."/>
            <person name="Jarju S."/>
            <person name="Secka A."/>
            <person name="Antonio M."/>
            <person name="Oren A."/>
            <person name="Chaudhuri R.R."/>
            <person name="La Ragione R."/>
            <person name="Hildebrand F."/>
            <person name="Pallen M.J."/>
        </authorList>
    </citation>
    <scope>NUCLEOTIDE SEQUENCE</scope>
    <source>
        <strain evidence="3">ChiHecec2B26-446</strain>
    </source>
</reference>
<evidence type="ECO:0000256" key="2">
    <source>
        <dbReference type="SAM" id="Phobius"/>
    </source>
</evidence>
<evidence type="ECO:0000313" key="4">
    <source>
        <dbReference type="Proteomes" id="UP000886752"/>
    </source>
</evidence>
<dbReference type="AlphaFoldDB" id="A0A9D1PW13"/>
<keyword evidence="2" id="KW-0472">Membrane</keyword>
<evidence type="ECO:0000256" key="1">
    <source>
        <dbReference type="SAM" id="MobiDB-lite"/>
    </source>
</evidence>
<feature type="transmembrane region" description="Helical" evidence="2">
    <location>
        <begin position="21"/>
        <end position="40"/>
    </location>
</feature>
<proteinExistence type="predicted"/>
<keyword evidence="2" id="KW-1133">Transmembrane helix</keyword>
<sequence>MTQDQGSRRLSDKLLKHGPNIFLFGMFFLFFAELTFFFFFCTDETSDEALPAEVYRERKNSDYRISILCIEGYRYIVRGNRFMDAIQVWENGPDGPRLAQCPRKSDAAAAEDAPAEPDMKGAPVVQNR</sequence>
<dbReference type="EMBL" id="DXHV01000044">
    <property type="protein sequence ID" value="HIW00353.1"/>
    <property type="molecule type" value="Genomic_DNA"/>
</dbReference>
<protein>
    <submittedName>
        <fullName evidence="3">Uncharacterized protein</fullName>
    </submittedName>
</protein>